<dbReference type="AlphaFoldDB" id="A0A834YH44"/>
<proteinExistence type="predicted"/>
<sequence>MADDEKEGEETTSRRNEWEVVSLTASTYAAAPGPKGFESNVDEKGNEFGEDEEDRSRAMFMSHHFVFPPSQHENLPLEPDNSEIHKEPGDGVVPNEVPGLDVDDGNSSDRKNEENLNIKGLAVPVDFPGIQFFDEKGNSLSLRSAEFEEGTALQGLNLVDKEQSMYSAAKFSYFQDEAAISGSTMCDENIVIPELSDPSHRSLDSSSDVSNPPNSTKEDKYDGAGLPCEAWWKRRASSLYAHAKEANTFWSVFVAAAFMGLVVLGQRWQQERWQVQQLKWQFNINDEKMNWMLGPISRFKDVIVGSHRRGSVIRGSASAER</sequence>
<evidence type="ECO:0000313" key="2">
    <source>
        <dbReference type="EMBL" id="KAF8380210.1"/>
    </source>
</evidence>
<feature type="region of interest" description="Disordered" evidence="1">
    <location>
        <begin position="1"/>
        <end position="20"/>
    </location>
</feature>
<name>A0A834YH44_TETSI</name>
<dbReference type="OMA" id="GAPCKCW"/>
<dbReference type="InterPro" id="IPR040304">
    <property type="entry name" value="ATG8-IP-1/2"/>
</dbReference>
<organism evidence="2 3">
    <name type="scientific">Tetracentron sinense</name>
    <name type="common">Spur-leaf</name>
    <dbReference type="NCBI Taxonomy" id="13715"/>
    <lineage>
        <taxon>Eukaryota</taxon>
        <taxon>Viridiplantae</taxon>
        <taxon>Streptophyta</taxon>
        <taxon>Embryophyta</taxon>
        <taxon>Tracheophyta</taxon>
        <taxon>Spermatophyta</taxon>
        <taxon>Magnoliopsida</taxon>
        <taxon>Trochodendrales</taxon>
        <taxon>Trochodendraceae</taxon>
        <taxon>Tetracentron</taxon>
    </lineage>
</organism>
<accession>A0A834YH44</accession>
<evidence type="ECO:0000256" key="1">
    <source>
        <dbReference type="SAM" id="MobiDB-lite"/>
    </source>
</evidence>
<gene>
    <name evidence="2" type="ORF">HHK36_027692</name>
</gene>
<dbReference type="PANTHER" id="PTHR34797:SF1">
    <property type="entry name" value="ATG8-INTERACTING PROTEIN 2"/>
    <property type="match status" value="1"/>
</dbReference>
<feature type="region of interest" description="Disordered" evidence="1">
    <location>
        <begin position="25"/>
        <end position="55"/>
    </location>
</feature>
<evidence type="ECO:0008006" key="4">
    <source>
        <dbReference type="Google" id="ProtNLM"/>
    </source>
</evidence>
<keyword evidence="3" id="KW-1185">Reference proteome</keyword>
<feature type="compositionally biased region" description="Basic and acidic residues" evidence="1">
    <location>
        <begin position="9"/>
        <end position="18"/>
    </location>
</feature>
<dbReference type="PANTHER" id="PTHR34797">
    <property type="entry name" value="ATG8-INTERACTING PROTEIN 2"/>
    <property type="match status" value="1"/>
</dbReference>
<dbReference type="Proteomes" id="UP000655225">
    <property type="component" value="Unassembled WGS sequence"/>
</dbReference>
<feature type="region of interest" description="Disordered" evidence="1">
    <location>
        <begin position="197"/>
        <end position="222"/>
    </location>
</feature>
<evidence type="ECO:0000313" key="3">
    <source>
        <dbReference type="Proteomes" id="UP000655225"/>
    </source>
</evidence>
<feature type="compositionally biased region" description="Low complexity" evidence="1">
    <location>
        <begin position="204"/>
        <end position="215"/>
    </location>
</feature>
<comment type="caution">
    <text evidence="2">The sequence shown here is derived from an EMBL/GenBank/DDBJ whole genome shotgun (WGS) entry which is preliminary data.</text>
</comment>
<reference evidence="2 3" key="1">
    <citation type="submission" date="2020-04" db="EMBL/GenBank/DDBJ databases">
        <title>Plant Genome Project.</title>
        <authorList>
            <person name="Zhang R.-G."/>
        </authorList>
    </citation>
    <scope>NUCLEOTIDE SEQUENCE [LARGE SCALE GENOMIC DNA]</scope>
    <source>
        <strain evidence="2">YNK0</strain>
        <tissue evidence="2">Leaf</tissue>
    </source>
</reference>
<feature type="region of interest" description="Disordered" evidence="1">
    <location>
        <begin position="79"/>
        <end position="112"/>
    </location>
</feature>
<dbReference type="OrthoDB" id="604034at2759"/>
<dbReference type="EMBL" id="JABCRI010000021">
    <property type="protein sequence ID" value="KAF8380210.1"/>
    <property type="molecule type" value="Genomic_DNA"/>
</dbReference>
<protein>
    <recommendedName>
        <fullName evidence="4">ATG8-interacting protein 1</fullName>
    </recommendedName>
</protein>